<evidence type="ECO:0000256" key="1">
    <source>
        <dbReference type="SAM" id="SignalP"/>
    </source>
</evidence>
<name>A0ABY7VSY3_9BACT</name>
<dbReference type="InterPro" id="IPR011042">
    <property type="entry name" value="6-blade_b-propeller_TolB-like"/>
</dbReference>
<dbReference type="SUPFAM" id="SSF63829">
    <property type="entry name" value="Calcium-dependent phosphotriesterase"/>
    <property type="match status" value="1"/>
</dbReference>
<evidence type="ECO:0000259" key="2">
    <source>
        <dbReference type="Pfam" id="PF06439"/>
    </source>
</evidence>
<dbReference type="RefSeq" id="WP_274151375.1">
    <property type="nucleotide sequence ID" value="NZ_CP117811.1"/>
</dbReference>
<feature type="chain" id="PRO_5047470250" evidence="1">
    <location>
        <begin position="17"/>
        <end position="732"/>
    </location>
</feature>
<evidence type="ECO:0000313" key="4">
    <source>
        <dbReference type="EMBL" id="WDE97157.1"/>
    </source>
</evidence>
<sequence>MRFLILLNLIFITSLAAEKASPELIKKESDYYRITDIPLPEGSNFEPSCMVELPNDKIAVGSRFGDVYIIENAYDDDTTNDRWRLFAKDLHEPLGMSYYKGDIWVVQRSEVTRLRDENKDGKADFYQCVSDDWGIMGDYHEYAFGSPHDKDGKMWIVLCLTGSVKSRADYRGWAITVDEHGKMEPVATGIRSPGGIGFNQEGDVFYSDNQGLWNGTSSIKHLKVGSFQGNPNSNASLELLKKGAKNFEPSDGGRLVIDRQRMPELLPPAVNFPHAKLGQSTSGLDYDKSKGKFGPFGGQLFVNDQSWSMVSRVYMEKVKGNYQGVAFPFKSGFDSGNLYMLMTERGSMFTCGTNRGWGSLGKKIGALQRVEWTGKVPFEIERMNITPKGFKLRFTKKVDPSTIKALGAYLVDANTWIYRAAYGSPEVDKETIKVTSAKLSQDQMSLEIELDKIFKGHTYNFKFPQIKTVKGEFLLHQEAYYSINEVLGEEIIRKPDADTFVEYIPKVALAADPTIKVTPPKVVEPKYQGEMLAAPKGAKILFDGSSLEGWKVKPNKRTKESNPKWKLLRNEQAMEVLSPTGINIFQESILTEGHLHIEWASPAKVLNKGQGRGNSGIFIEGFPEIQVLDSYENQTYPDGQAGALYKKSIPLVNACRKPGEWQCYDIYFERSKINPKSKKLSLGSLTVYHNNVLIQDHFKTSTSQGGGTLGMQDHNNPVRFRNIWFLENKTKR</sequence>
<dbReference type="PANTHER" id="PTHR33546">
    <property type="entry name" value="LARGE, MULTIFUNCTIONAL SECRETED PROTEIN-RELATED"/>
    <property type="match status" value="1"/>
</dbReference>
<gene>
    <name evidence="4" type="ORF">PQO03_04200</name>
</gene>
<dbReference type="Pfam" id="PF23500">
    <property type="entry name" value="DUF7133"/>
    <property type="match status" value="1"/>
</dbReference>
<evidence type="ECO:0000313" key="5">
    <source>
        <dbReference type="Proteomes" id="UP001214250"/>
    </source>
</evidence>
<dbReference type="InterPro" id="IPR010496">
    <property type="entry name" value="AL/BT2_dom"/>
</dbReference>
<accession>A0ABY7VSY3</accession>
<protein>
    <submittedName>
        <fullName evidence="4">DUF1080 domain-containing protein</fullName>
    </submittedName>
</protein>
<dbReference type="Proteomes" id="UP001214250">
    <property type="component" value="Chromosome 1"/>
</dbReference>
<dbReference type="Gene3D" id="2.60.120.560">
    <property type="entry name" value="Exo-inulinase, domain 1"/>
    <property type="match status" value="1"/>
</dbReference>
<feature type="domain" description="3-keto-alpha-glucoside-1,2-lyase/3-keto-2-hydroxy-glucal hydratase" evidence="2">
    <location>
        <begin position="538"/>
        <end position="725"/>
    </location>
</feature>
<dbReference type="Pfam" id="PF06439">
    <property type="entry name" value="3keto-disac_hyd"/>
    <property type="match status" value="1"/>
</dbReference>
<proteinExistence type="predicted"/>
<dbReference type="InterPro" id="IPR055557">
    <property type="entry name" value="DUF7133"/>
</dbReference>
<keyword evidence="1" id="KW-0732">Signal</keyword>
<dbReference type="EMBL" id="CP117811">
    <property type="protein sequence ID" value="WDE97157.1"/>
    <property type="molecule type" value="Genomic_DNA"/>
</dbReference>
<reference evidence="4 5" key="1">
    <citation type="submission" date="2023-02" db="EMBL/GenBank/DDBJ databases">
        <title>Genome sequence of Lentisphaera profundi SAORIC-696.</title>
        <authorList>
            <person name="Kim e."/>
            <person name="Cho J.-C."/>
            <person name="Choi A."/>
            <person name="Kang I."/>
        </authorList>
    </citation>
    <scope>NUCLEOTIDE SEQUENCE [LARGE SCALE GENOMIC DNA]</scope>
    <source>
        <strain evidence="4 5">SAORIC-696</strain>
    </source>
</reference>
<organism evidence="4 5">
    <name type="scientific">Lentisphaera profundi</name>
    <dbReference type="NCBI Taxonomy" id="1658616"/>
    <lineage>
        <taxon>Bacteria</taxon>
        <taxon>Pseudomonadati</taxon>
        <taxon>Lentisphaerota</taxon>
        <taxon>Lentisphaeria</taxon>
        <taxon>Lentisphaerales</taxon>
        <taxon>Lentisphaeraceae</taxon>
        <taxon>Lentisphaera</taxon>
    </lineage>
</organism>
<dbReference type="PANTHER" id="PTHR33546:SF1">
    <property type="entry name" value="LARGE, MULTIFUNCTIONAL SECRETED PROTEIN"/>
    <property type="match status" value="1"/>
</dbReference>
<feature type="signal peptide" evidence="1">
    <location>
        <begin position="1"/>
        <end position="16"/>
    </location>
</feature>
<evidence type="ECO:0000259" key="3">
    <source>
        <dbReference type="Pfam" id="PF23500"/>
    </source>
</evidence>
<dbReference type="Gene3D" id="2.120.10.30">
    <property type="entry name" value="TolB, C-terminal domain"/>
    <property type="match status" value="1"/>
</dbReference>
<feature type="domain" description="DUF7133" evidence="3">
    <location>
        <begin position="62"/>
        <end position="214"/>
    </location>
</feature>
<keyword evidence="5" id="KW-1185">Reference proteome</keyword>